<evidence type="ECO:0000313" key="2">
    <source>
        <dbReference type="EMBL" id="KAF1813496.1"/>
    </source>
</evidence>
<gene>
    <name evidence="2 4" type="ORF">P152DRAFT_457860</name>
</gene>
<feature type="region of interest" description="Disordered" evidence="1">
    <location>
        <begin position="469"/>
        <end position="488"/>
    </location>
</feature>
<feature type="compositionally biased region" description="Low complexity" evidence="1">
    <location>
        <begin position="45"/>
        <end position="63"/>
    </location>
</feature>
<keyword evidence="3" id="KW-1185">Reference proteome</keyword>
<dbReference type="GeneID" id="54419891"/>
<reference evidence="4" key="2">
    <citation type="submission" date="2020-04" db="EMBL/GenBank/DDBJ databases">
        <authorList>
            <consortium name="NCBI Genome Project"/>
        </authorList>
    </citation>
    <scope>NUCLEOTIDE SEQUENCE</scope>
    <source>
        <strain evidence="4">CBS 781.70</strain>
    </source>
</reference>
<dbReference type="OrthoDB" id="2351940at2759"/>
<reference evidence="2 4" key="1">
    <citation type="submission" date="2020-01" db="EMBL/GenBank/DDBJ databases">
        <authorList>
            <consortium name="DOE Joint Genome Institute"/>
            <person name="Haridas S."/>
            <person name="Albert R."/>
            <person name="Binder M."/>
            <person name="Bloem J."/>
            <person name="Labutti K."/>
            <person name="Salamov A."/>
            <person name="Andreopoulos B."/>
            <person name="Baker S.E."/>
            <person name="Barry K."/>
            <person name="Bills G."/>
            <person name="Bluhm B.H."/>
            <person name="Cannon C."/>
            <person name="Castanera R."/>
            <person name="Culley D.E."/>
            <person name="Daum C."/>
            <person name="Ezra D."/>
            <person name="Gonzalez J.B."/>
            <person name="Henrissat B."/>
            <person name="Kuo A."/>
            <person name="Liang C."/>
            <person name="Lipzen A."/>
            <person name="Lutzoni F."/>
            <person name="Magnuson J."/>
            <person name="Mondo S."/>
            <person name="Nolan M."/>
            <person name="Ohm R."/>
            <person name="Pangilinan J."/>
            <person name="Park H.-J."/>
            <person name="Ramirez L."/>
            <person name="Alfaro M."/>
            <person name="Sun H."/>
            <person name="Tritt A."/>
            <person name="Yoshinaga Y."/>
            <person name="Zwiers L.-H."/>
            <person name="Turgeon B.G."/>
            <person name="Goodwin S.B."/>
            <person name="Spatafora J.W."/>
            <person name="Crous P.W."/>
            <person name="Grigoriev I.V."/>
        </authorList>
    </citation>
    <scope>NUCLEOTIDE SEQUENCE</scope>
    <source>
        <strain evidence="2 4">CBS 781.70</strain>
    </source>
</reference>
<sequence length="612" mass="68278">MSGSFDWPPASSSSRNRDGDRQPSALQDDEEPTARSRYPGFTLLTPTTAPSIPPSSDSAPSFAFGVPSTSTATMPHSSDNAPPPRRRRVFSRSSSRQDDDASSENPDIAPPASSTRAPNHSSRRPLLSAMARQRRLAQRDEAADNPALAALHDASDYVSRISDILDRASSSNLRRLPLPDFSWIAEQDASRERSRPRGKRRKLDHDHSVADPDYKGFRYGYHGQVVPGKLNMEVLSCTEDGNDDTYIMNRRAQFLKDDKSVCSIKSSSCDLLLRHEGEVPFTLQKVVIKAPERGYPFPIQEGLIFIGMDSTSLLSSSSMYQIEYVNIQRQPKSTPPLSTAQNRNGVSQPQNRPSYYQGPDEWDVWENGHLAWERRLQPHVHEIDSDPSSLNDLILSTLEPNWSLHRPTGPYHLQDLMNRPSTYTNPSDPADPPPQSNPYPFHVTTDDDVSDWDTEEDWSRALRFAERARRQAAARPDTGPVEPNSSEDEEAWEALNTMWSNRATDPDTTDTASYMRNRFLGQLQHRVLPSVIKPVLPDGTTSTAGTAVRAPHAKFFIGRQDGNIAVKFDPPVSGKFVLLKLWSPSPGGNIDVQSIQVHGFVGPRYFPACEVR</sequence>
<feature type="region of interest" description="Disordered" evidence="1">
    <location>
        <begin position="1"/>
        <end position="124"/>
    </location>
</feature>
<protein>
    <submittedName>
        <fullName evidence="2 4">Uncharacterized protein</fullName>
    </submittedName>
</protein>
<evidence type="ECO:0000313" key="3">
    <source>
        <dbReference type="Proteomes" id="UP000504638"/>
    </source>
</evidence>
<reference evidence="4" key="3">
    <citation type="submission" date="2025-04" db="UniProtKB">
        <authorList>
            <consortium name="RefSeq"/>
        </authorList>
    </citation>
    <scope>IDENTIFICATION</scope>
    <source>
        <strain evidence="4">CBS 781.70</strain>
    </source>
</reference>
<feature type="region of interest" description="Disordered" evidence="1">
    <location>
        <begin position="331"/>
        <end position="355"/>
    </location>
</feature>
<dbReference type="RefSeq" id="XP_033535127.1">
    <property type="nucleotide sequence ID" value="XM_033679321.1"/>
</dbReference>
<organism evidence="2">
    <name type="scientific">Eremomyces bilateralis CBS 781.70</name>
    <dbReference type="NCBI Taxonomy" id="1392243"/>
    <lineage>
        <taxon>Eukaryota</taxon>
        <taxon>Fungi</taxon>
        <taxon>Dikarya</taxon>
        <taxon>Ascomycota</taxon>
        <taxon>Pezizomycotina</taxon>
        <taxon>Dothideomycetes</taxon>
        <taxon>Dothideomycetes incertae sedis</taxon>
        <taxon>Eremomycetales</taxon>
        <taxon>Eremomycetaceae</taxon>
        <taxon>Eremomyces</taxon>
    </lineage>
</organism>
<evidence type="ECO:0000256" key="1">
    <source>
        <dbReference type="SAM" id="MobiDB-lite"/>
    </source>
</evidence>
<proteinExistence type="predicted"/>
<accession>A0A6G1G6E4</accession>
<name>A0A6G1G6E4_9PEZI</name>
<feature type="region of interest" description="Disordered" evidence="1">
    <location>
        <begin position="413"/>
        <end position="450"/>
    </location>
</feature>
<feature type="compositionally biased region" description="Polar residues" evidence="1">
    <location>
        <begin position="67"/>
        <end position="80"/>
    </location>
</feature>
<evidence type="ECO:0000313" key="4">
    <source>
        <dbReference type="RefSeq" id="XP_033535127.1"/>
    </source>
</evidence>
<dbReference type="AlphaFoldDB" id="A0A6G1G6E4"/>
<dbReference type="Proteomes" id="UP000504638">
    <property type="component" value="Unplaced"/>
</dbReference>
<feature type="region of interest" description="Disordered" evidence="1">
    <location>
        <begin position="187"/>
        <end position="208"/>
    </location>
</feature>
<feature type="compositionally biased region" description="Polar residues" evidence="1">
    <location>
        <begin position="331"/>
        <end position="354"/>
    </location>
</feature>
<dbReference type="EMBL" id="ML975155">
    <property type="protein sequence ID" value="KAF1813496.1"/>
    <property type="molecule type" value="Genomic_DNA"/>
</dbReference>